<keyword evidence="1" id="KW-0472">Membrane</keyword>
<evidence type="ECO:0000256" key="1">
    <source>
        <dbReference type="SAM" id="Phobius"/>
    </source>
</evidence>
<evidence type="ECO:0000313" key="3">
    <source>
        <dbReference type="Proteomes" id="UP001610100"/>
    </source>
</evidence>
<name>A0ABW7N2A0_9FLAO</name>
<evidence type="ECO:0000313" key="2">
    <source>
        <dbReference type="EMBL" id="MFH6772994.1"/>
    </source>
</evidence>
<feature type="transmembrane region" description="Helical" evidence="1">
    <location>
        <begin position="55"/>
        <end position="77"/>
    </location>
</feature>
<gene>
    <name evidence="2" type="ORF">V8G58_13705</name>
</gene>
<feature type="transmembrane region" description="Helical" evidence="1">
    <location>
        <begin position="150"/>
        <end position="167"/>
    </location>
</feature>
<feature type="transmembrane region" description="Helical" evidence="1">
    <location>
        <begin position="174"/>
        <end position="195"/>
    </location>
</feature>
<keyword evidence="3" id="KW-1185">Reference proteome</keyword>
<dbReference type="RefSeq" id="WP_344742270.1">
    <property type="nucleotide sequence ID" value="NZ_BAABAY010000007.1"/>
</dbReference>
<dbReference type="EMBL" id="JBAWKB010000006">
    <property type="protein sequence ID" value="MFH6772994.1"/>
    <property type="molecule type" value="Genomic_DNA"/>
</dbReference>
<feature type="transmembrane region" description="Helical" evidence="1">
    <location>
        <begin position="7"/>
        <end position="24"/>
    </location>
</feature>
<proteinExistence type="predicted"/>
<evidence type="ECO:0008006" key="4">
    <source>
        <dbReference type="Google" id="ProtNLM"/>
    </source>
</evidence>
<feature type="transmembrane region" description="Helical" evidence="1">
    <location>
        <begin position="30"/>
        <end position="48"/>
    </location>
</feature>
<keyword evidence="1" id="KW-0812">Transmembrane</keyword>
<accession>A0ABW7N2A0</accession>
<organism evidence="2 3">
    <name type="scientific">Gaetbulibacter aestuarii</name>
    <dbReference type="NCBI Taxonomy" id="1502358"/>
    <lineage>
        <taxon>Bacteria</taxon>
        <taxon>Pseudomonadati</taxon>
        <taxon>Bacteroidota</taxon>
        <taxon>Flavobacteriia</taxon>
        <taxon>Flavobacteriales</taxon>
        <taxon>Flavobacteriaceae</taxon>
        <taxon>Gaetbulibacter</taxon>
    </lineage>
</organism>
<comment type="caution">
    <text evidence="2">The sequence shown here is derived from an EMBL/GenBank/DDBJ whole genome shotgun (WGS) entry which is preliminary data.</text>
</comment>
<feature type="transmembrane region" description="Helical" evidence="1">
    <location>
        <begin position="114"/>
        <end position="130"/>
    </location>
</feature>
<feature type="transmembrane region" description="Helical" evidence="1">
    <location>
        <begin position="83"/>
        <end position="102"/>
    </location>
</feature>
<feature type="transmembrane region" description="Helical" evidence="1">
    <location>
        <begin position="201"/>
        <end position="218"/>
    </location>
</feature>
<protein>
    <recommendedName>
        <fullName evidence="4">YhhN-like protein</fullName>
    </recommendedName>
</protein>
<keyword evidence="1" id="KW-1133">Transmembrane helix</keyword>
<reference evidence="2 3" key="1">
    <citation type="submission" date="2024-02" db="EMBL/GenBank/DDBJ databases">
        <title>A Gaetbulibacter species isolated from tidal flats and genomic insights of their niches.</title>
        <authorList>
            <person name="Ye Y."/>
        </authorList>
    </citation>
    <scope>NUCLEOTIDE SEQUENCE [LARGE SCALE GENOMIC DNA]</scope>
    <source>
        <strain evidence="2 3">KYW382</strain>
    </source>
</reference>
<dbReference type="Proteomes" id="UP001610100">
    <property type="component" value="Unassembled WGS sequence"/>
</dbReference>
<sequence length="238" mass="27720">MSLKSKFLVALIVFIYLLFISFDLGEHGDYAHLTASFILPLIAILYTISVKKKTLFFSLFVYCFAMSDFASLFSGIMPNNLDYYLGNALYIIAYACLLIEILNSINFRSVWQNFRFHLFVLAFFSFYALYELQDIIIRSSSANLFFEFFYNGILVSLLCSAIINYFYRDDKKSMYLLIGSVLLISYEVIGIAYLYLTKKCILNVISTTFLILAFYFLYQQARMKYSNKKQSNYIINNS</sequence>